<evidence type="ECO:0000256" key="2">
    <source>
        <dbReference type="ARBA" id="ARBA00020813"/>
    </source>
</evidence>
<keyword evidence="3" id="KW-0240">DNA-directed RNA polymerase</keyword>
<keyword evidence="5" id="KW-0862">Zinc</keyword>
<dbReference type="OMA" id="YCCRRMF"/>
<dbReference type="GO" id="GO:0006360">
    <property type="term" value="P:transcription by RNA polymerase I"/>
    <property type="evidence" value="ECO:0007669"/>
    <property type="project" value="TreeGrafter"/>
</dbReference>
<dbReference type="STRING" id="1169540.A0A0G4EXA2"/>
<dbReference type="GO" id="GO:0042797">
    <property type="term" value="P:tRNA transcription by RNA polymerase III"/>
    <property type="evidence" value="ECO:0007669"/>
    <property type="project" value="TreeGrafter"/>
</dbReference>
<accession>A0A0G4EXA2</accession>
<dbReference type="PANTHER" id="PTHR23431">
    <property type="entry name" value="DNA-DIRECTED RNA POLYMERASES I, II, AND III SUBUNIT RPABC5 FAMILY MEMBER"/>
    <property type="match status" value="1"/>
</dbReference>
<dbReference type="PIRSF" id="PIRSF005653">
    <property type="entry name" value="RNA_pol_N/8_sub"/>
    <property type="match status" value="1"/>
</dbReference>
<dbReference type="HAMAP" id="MF_00250">
    <property type="entry name" value="RNApol_arch_Rpo10"/>
    <property type="match status" value="1"/>
</dbReference>
<comment type="similarity">
    <text evidence="7">Belongs to the archaeal Rpo10/eukaryotic RPB10 RNA polymerase subunit family.</text>
</comment>
<proteinExistence type="inferred from homology"/>
<dbReference type="GO" id="GO:0005665">
    <property type="term" value="C:RNA polymerase II, core complex"/>
    <property type="evidence" value="ECO:0007669"/>
    <property type="project" value="UniProtKB-ARBA"/>
</dbReference>
<dbReference type="PROSITE" id="PS01112">
    <property type="entry name" value="RNA_POL_N_8KD"/>
    <property type="match status" value="1"/>
</dbReference>
<reference evidence="8 9" key="1">
    <citation type="submission" date="2014-11" db="EMBL/GenBank/DDBJ databases">
        <authorList>
            <person name="Zhu J."/>
            <person name="Qi W."/>
            <person name="Song R."/>
        </authorList>
    </citation>
    <scope>NUCLEOTIDE SEQUENCE [LARGE SCALE GENOMIC DNA]</scope>
</reference>
<dbReference type="SUPFAM" id="SSF46924">
    <property type="entry name" value="RNA polymerase subunit RPB10"/>
    <property type="match status" value="1"/>
</dbReference>
<dbReference type="Gene3D" id="1.10.10.60">
    <property type="entry name" value="Homeodomain-like"/>
    <property type="match status" value="1"/>
</dbReference>
<keyword evidence="6" id="KW-0804">Transcription</keyword>
<dbReference type="Pfam" id="PF01194">
    <property type="entry name" value="RNA_pol_N"/>
    <property type="match status" value="1"/>
</dbReference>
<evidence type="ECO:0000256" key="1">
    <source>
        <dbReference type="ARBA" id="ARBA00004123"/>
    </source>
</evidence>
<evidence type="ECO:0000256" key="3">
    <source>
        <dbReference type="ARBA" id="ARBA00022478"/>
    </source>
</evidence>
<evidence type="ECO:0000313" key="8">
    <source>
        <dbReference type="EMBL" id="CEM03423.1"/>
    </source>
</evidence>
<dbReference type="PANTHER" id="PTHR23431:SF3">
    <property type="entry name" value="DNA-DIRECTED RNA POLYMERASES I, II, AND III SUBUNIT RPABC5"/>
    <property type="match status" value="1"/>
</dbReference>
<dbReference type="AlphaFoldDB" id="A0A0G4EXA2"/>
<dbReference type="GO" id="GO:0005666">
    <property type="term" value="C:RNA polymerase III complex"/>
    <property type="evidence" value="ECO:0007669"/>
    <property type="project" value="TreeGrafter"/>
</dbReference>
<evidence type="ECO:0000256" key="6">
    <source>
        <dbReference type="ARBA" id="ARBA00023163"/>
    </source>
</evidence>
<keyword evidence="4" id="KW-0479">Metal-binding</keyword>
<evidence type="ECO:0000256" key="4">
    <source>
        <dbReference type="ARBA" id="ARBA00022723"/>
    </source>
</evidence>
<dbReference type="OrthoDB" id="10258858at2759"/>
<dbReference type="GO" id="GO:0003677">
    <property type="term" value="F:DNA binding"/>
    <property type="evidence" value="ECO:0007669"/>
    <property type="project" value="InterPro"/>
</dbReference>
<protein>
    <recommendedName>
        <fullName evidence="2">DNA-directed RNA polymerases I, II, and III subunit RPABC5</fullName>
    </recommendedName>
</protein>
<dbReference type="InterPro" id="IPR023580">
    <property type="entry name" value="RNA_pol_su_RPB10"/>
</dbReference>
<dbReference type="VEuPathDB" id="CryptoDB:Vbra_13888"/>
<dbReference type="Proteomes" id="UP000041254">
    <property type="component" value="Unassembled WGS sequence"/>
</dbReference>
<dbReference type="FunFam" id="1.10.10.60:FF:000024">
    <property type="entry name" value="DNA-directed RNA polymerases I, II, and III subunit"/>
    <property type="match status" value="1"/>
</dbReference>
<gene>
    <name evidence="8" type="ORF">Vbra_13888</name>
</gene>
<dbReference type="GO" id="GO:0005736">
    <property type="term" value="C:RNA polymerase I complex"/>
    <property type="evidence" value="ECO:0007669"/>
    <property type="project" value="TreeGrafter"/>
</dbReference>
<dbReference type="GO" id="GO:0003899">
    <property type="term" value="F:DNA-directed RNA polymerase activity"/>
    <property type="evidence" value="ECO:0007669"/>
    <property type="project" value="InterPro"/>
</dbReference>
<dbReference type="InParanoid" id="A0A0G4EXA2"/>
<organism evidence="8 9">
    <name type="scientific">Vitrella brassicaformis (strain CCMP3155)</name>
    <dbReference type="NCBI Taxonomy" id="1169540"/>
    <lineage>
        <taxon>Eukaryota</taxon>
        <taxon>Sar</taxon>
        <taxon>Alveolata</taxon>
        <taxon>Colpodellida</taxon>
        <taxon>Vitrellaceae</taxon>
        <taxon>Vitrella</taxon>
    </lineage>
</organism>
<dbReference type="GO" id="GO:0008270">
    <property type="term" value="F:zinc ion binding"/>
    <property type="evidence" value="ECO:0007669"/>
    <property type="project" value="InterPro"/>
</dbReference>
<keyword evidence="9" id="KW-1185">Reference proteome</keyword>
<evidence type="ECO:0000313" key="9">
    <source>
        <dbReference type="Proteomes" id="UP000041254"/>
    </source>
</evidence>
<sequence length="71" mass="8407">MIIPVRCFTCGKVIGHLWEKYVHLIAADKTEGEALNELNLNRYCCRRMLLTHADLISKLLNYNMYEKRTDY</sequence>
<dbReference type="FunCoup" id="A0A0G4EXA2">
    <property type="interactions" value="249"/>
</dbReference>
<dbReference type="EMBL" id="CDMY01000340">
    <property type="protein sequence ID" value="CEM03423.1"/>
    <property type="molecule type" value="Genomic_DNA"/>
</dbReference>
<evidence type="ECO:0000256" key="5">
    <source>
        <dbReference type="ARBA" id="ARBA00022833"/>
    </source>
</evidence>
<evidence type="ECO:0000256" key="7">
    <source>
        <dbReference type="ARBA" id="ARBA00025720"/>
    </source>
</evidence>
<dbReference type="InterPro" id="IPR000268">
    <property type="entry name" value="RPABC5/Rpb10"/>
</dbReference>
<name>A0A0G4EXA2_VITBC</name>
<dbReference type="NCBIfam" id="NF003089">
    <property type="entry name" value="PRK04016.1"/>
    <property type="match status" value="1"/>
</dbReference>
<comment type="subcellular location">
    <subcellularLocation>
        <location evidence="1">Nucleus</location>
    </subcellularLocation>
</comment>
<dbReference type="GO" id="GO:0006366">
    <property type="term" value="P:transcription by RNA polymerase II"/>
    <property type="evidence" value="ECO:0007669"/>
    <property type="project" value="TreeGrafter"/>
</dbReference>
<dbReference type="InterPro" id="IPR020789">
    <property type="entry name" value="RNA_pol_suN_Zn-BS"/>
</dbReference>